<evidence type="ECO:0000313" key="2">
    <source>
        <dbReference type="EMBL" id="BDE07583.1"/>
    </source>
</evidence>
<dbReference type="CDD" id="cd05483">
    <property type="entry name" value="retropepsin_like_bacteria"/>
    <property type="match status" value="1"/>
</dbReference>
<dbReference type="Proteomes" id="UP001317532">
    <property type="component" value="Chromosome"/>
</dbReference>
<evidence type="ECO:0000256" key="1">
    <source>
        <dbReference type="SAM" id="SignalP"/>
    </source>
</evidence>
<proteinExistence type="predicted"/>
<organism evidence="2 3">
    <name type="scientific">Vulcanimicrobium alpinum</name>
    <dbReference type="NCBI Taxonomy" id="3016050"/>
    <lineage>
        <taxon>Bacteria</taxon>
        <taxon>Bacillati</taxon>
        <taxon>Vulcanimicrobiota</taxon>
        <taxon>Vulcanimicrobiia</taxon>
        <taxon>Vulcanimicrobiales</taxon>
        <taxon>Vulcanimicrobiaceae</taxon>
        <taxon>Vulcanimicrobium</taxon>
    </lineage>
</organism>
<dbReference type="SUPFAM" id="SSF50630">
    <property type="entry name" value="Acid proteases"/>
    <property type="match status" value="1"/>
</dbReference>
<dbReference type="InterPro" id="IPR021109">
    <property type="entry name" value="Peptidase_aspartic_dom_sf"/>
</dbReference>
<dbReference type="InterPro" id="IPR034122">
    <property type="entry name" value="Retropepsin-like_bacterial"/>
</dbReference>
<feature type="signal peptide" evidence="1">
    <location>
        <begin position="1"/>
        <end position="31"/>
    </location>
</feature>
<name>A0AAN1XZY4_UNVUL</name>
<dbReference type="KEGG" id="vab:WPS_28590"/>
<dbReference type="Gene3D" id="2.40.70.10">
    <property type="entry name" value="Acid Proteases"/>
    <property type="match status" value="1"/>
</dbReference>
<keyword evidence="3" id="KW-1185">Reference proteome</keyword>
<dbReference type="Gene3D" id="2.50.20.10">
    <property type="entry name" value="Lipoprotein localisation LolA/LolB/LppX"/>
    <property type="match status" value="1"/>
</dbReference>
<gene>
    <name evidence="2" type="ORF">WPS_28590</name>
</gene>
<evidence type="ECO:0000313" key="3">
    <source>
        <dbReference type="Proteomes" id="UP001317532"/>
    </source>
</evidence>
<feature type="chain" id="PRO_5042856010" description="Peptidase A2 domain-containing protein" evidence="1">
    <location>
        <begin position="32"/>
        <end position="544"/>
    </location>
</feature>
<evidence type="ECO:0008006" key="4">
    <source>
        <dbReference type="Google" id="ProtNLM"/>
    </source>
</evidence>
<sequence>MTSRLTPKRKLTSITSSLRSTSIGTASAALAALLAFALPAAGRPAPATVPVPVTTILAAYDRATHADDVKTYVAEGSLAGEGLTGTFRTVRAGDNEREDDTMGPRRETTLRRGDRVFVRNSNGNVRELRGFLHRRALTEDLVDSGRIVAHPELTRFAGWGNVGATHAWRLEVKAVGGEPETLWIDPVTGLPLRLEYLDGDGPSYVDYSDWRDVEGRKVPFRSVLTDGDHRFDTVQQTTSVTIDGAVDPATFAPLEPRLLATDRIHTVPLLERDGHVGVTVRIANRDWFFLLDTGAQSILVDSAVLKAAGIAPQGALEVRGATRSGGLQVATLPKLELDGAAMNDVVVSSLDIARSTGGLHIDGILGYPFFASAVVEMDFANHQLRFGRPGSFAPHGTRVDLDVDRELAEATFRANQLTAPFIVDTGSSSEMLLYRPFVDAHPGIVPLSLRASTNFGIGGANATYRSSLDQLELGGVPLYHRTVDVVLAREGAFADRVDAGNVGLGVLRNFVATFDLGNAALYLAPGAQFDDGRRRVARRSATSA</sequence>
<dbReference type="EMBL" id="AP025523">
    <property type="protein sequence ID" value="BDE07583.1"/>
    <property type="molecule type" value="Genomic_DNA"/>
</dbReference>
<keyword evidence="1" id="KW-0732">Signal</keyword>
<dbReference type="Pfam" id="PF13650">
    <property type="entry name" value="Asp_protease_2"/>
    <property type="match status" value="1"/>
</dbReference>
<protein>
    <recommendedName>
        <fullName evidence="4">Peptidase A2 domain-containing protein</fullName>
    </recommendedName>
</protein>
<reference evidence="2 3" key="1">
    <citation type="journal article" date="2022" name="ISME Commun">
        <title>Vulcanimicrobium alpinus gen. nov. sp. nov., the first cultivated representative of the candidate phylum 'Eremiobacterota', is a metabolically versatile aerobic anoxygenic phototroph.</title>
        <authorList>
            <person name="Yabe S."/>
            <person name="Muto K."/>
            <person name="Abe K."/>
            <person name="Yokota A."/>
            <person name="Staudigel H."/>
            <person name="Tebo B.M."/>
        </authorList>
    </citation>
    <scope>NUCLEOTIDE SEQUENCE [LARGE SCALE GENOMIC DNA]</scope>
    <source>
        <strain evidence="2 3">WC8-2</strain>
    </source>
</reference>
<dbReference type="AlphaFoldDB" id="A0AAN1XZY4"/>
<accession>A0AAN1XZY4</accession>
<dbReference type="RefSeq" id="WP_317995164.1">
    <property type="nucleotide sequence ID" value="NZ_AP025523.1"/>
</dbReference>